<evidence type="ECO:0000259" key="2">
    <source>
        <dbReference type="Pfam" id="PF01926"/>
    </source>
</evidence>
<feature type="compositionally biased region" description="Basic and acidic residues" evidence="1">
    <location>
        <begin position="118"/>
        <end position="139"/>
    </location>
</feature>
<reference evidence="3 4" key="1">
    <citation type="submission" date="2018-11" db="EMBL/GenBank/DDBJ databases">
        <title>Whole genome sequence of Streptomyces paromomycinus NBRC 15454(T).</title>
        <authorList>
            <person name="Komaki H."/>
            <person name="Tamura T."/>
        </authorList>
    </citation>
    <scope>NUCLEOTIDE SEQUENCE [LARGE SCALE GENOMIC DNA]</scope>
    <source>
        <strain evidence="3 4">NBRC 15454</strain>
    </source>
</reference>
<dbReference type="Pfam" id="PF01926">
    <property type="entry name" value="MMR_HSR1"/>
    <property type="match status" value="1"/>
</dbReference>
<organism evidence="3 4">
    <name type="scientific">Streptomyces paromomycinus</name>
    <name type="common">Streptomyces rimosus subsp. paromomycinus</name>
    <dbReference type="NCBI Taxonomy" id="92743"/>
    <lineage>
        <taxon>Bacteria</taxon>
        <taxon>Bacillati</taxon>
        <taxon>Actinomycetota</taxon>
        <taxon>Actinomycetes</taxon>
        <taxon>Kitasatosporales</taxon>
        <taxon>Streptomycetaceae</taxon>
        <taxon>Streptomyces</taxon>
    </lineage>
</organism>
<dbReference type="GO" id="GO:0005524">
    <property type="term" value="F:ATP binding"/>
    <property type="evidence" value="ECO:0007669"/>
    <property type="project" value="UniProtKB-KW"/>
</dbReference>
<dbReference type="PANTHER" id="PTHR42698:SF1">
    <property type="entry name" value="GTPASE ERA, MITOCHONDRIAL"/>
    <property type="match status" value="1"/>
</dbReference>
<feature type="region of interest" description="Disordered" evidence="1">
    <location>
        <begin position="118"/>
        <end position="258"/>
    </location>
</feature>
<dbReference type="CDD" id="cd11383">
    <property type="entry name" value="YfjP"/>
    <property type="match status" value="1"/>
</dbReference>
<dbReference type="GO" id="GO:0000028">
    <property type="term" value="P:ribosomal small subunit assembly"/>
    <property type="evidence" value="ECO:0007669"/>
    <property type="project" value="TreeGrafter"/>
</dbReference>
<protein>
    <submittedName>
        <fullName evidence="3">ATP-binding protein</fullName>
    </submittedName>
</protein>
<dbReference type="GO" id="GO:0043024">
    <property type="term" value="F:ribosomal small subunit binding"/>
    <property type="evidence" value="ECO:0007669"/>
    <property type="project" value="TreeGrafter"/>
</dbReference>
<feature type="region of interest" description="Disordered" evidence="1">
    <location>
        <begin position="1"/>
        <end position="104"/>
    </location>
</feature>
<dbReference type="InterPro" id="IPR006073">
    <property type="entry name" value="GTP-bd"/>
</dbReference>
<dbReference type="SUPFAM" id="SSF52540">
    <property type="entry name" value="P-loop containing nucleoside triphosphate hydrolases"/>
    <property type="match status" value="1"/>
</dbReference>
<accession>A0A401W8P9</accession>
<dbReference type="EMBL" id="BHZD01000001">
    <property type="protein sequence ID" value="GCD45695.1"/>
    <property type="molecule type" value="Genomic_DNA"/>
</dbReference>
<name>A0A401W8P9_STREY</name>
<feature type="domain" description="G" evidence="2">
    <location>
        <begin position="302"/>
        <end position="419"/>
    </location>
</feature>
<dbReference type="InterPro" id="IPR005662">
    <property type="entry name" value="GTPase_Era-like"/>
</dbReference>
<feature type="compositionally biased region" description="Basic and acidic residues" evidence="1">
    <location>
        <begin position="75"/>
        <end position="104"/>
    </location>
</feature>
<dbReference type="Gene3D" id="3.40.50.300">
    <property type="entry name" value="P-loop containing nucleotide triphosphate hydrolases"/>
    <property type="match status" value="1"/>
</dbReference>
<keyword evidence="3" id="KW-0547">Nucleotide-binding</keyword>
<proteinExistence type="predicted"/>
<evidence type="ECO:0000313" key="4">
    <source>
        <dbReference type="Proteomes" id="UP000286746"/>
    </source>
</evidence>
<dbReference type="GO" id="GO:0005525">
    <property type="term" value="F:GTP binding"/>
    <property type="evidence" value="ECO:0007669"/>
    <property type="project" value="InterPro"/>
</dbReference>
<feature type="compositionally biased region" description="Low complexity" evidence="1">
    <location>
        <begin position="1"/>
        <end position="63"/>
    </location>
</feature>
<evidence type="ECO:0000256" key="1">
    <source>
        <dbReference type="SAM" id="MobiDB-lite"/>
    </source>
</evidence>
<feature type="compositionally biased region" description="Acidic residues" evidence="1">
    <location>
        <begin position="140"/>
        <end position="149"/>
    </location>
</feature>
<comment type="caution">
    <text evidence="3">The sequence shown here is derived from an EMBL/GenBank/DDBJ whole genome shotgun (WGS) entry which is preliminary data.</text>
</comment>
<feature type="compositionally biased region" description="Low complexity" evidence="1">
    <location>
        <begin position="236"/>
        <end position="255"/>
    </location>
</feature>
<evidence type="ECO:0000313" key="3">
    <source>
        <dbReference type="EMBL" id="GCD45695.1"/>
    </source>
</evidence>
<sequence length="813" mass="86339">MTAADMPMAADTVMSADTAEAAGASSATAPKTVPEASDTPGAPDTPEAPETAATRPAPGPAEALTSWNDGLIARRAKDGTDAKPAAERRHARARETAEHREGRQPEWREWPEWLEWEDRDRSSHSDGDGDEWHQQRDWQEWEDEGDSELEAVLAVLQDPAEPVREPRGRRGRAQETKECAPDPRTAKGLRGIRGTRGRKGPEGPEDREDREDPVAPGGATSSRAPRASRDPKASMATRVPGAPGTPGARPTPGQRLRPRLDALRELVGLSRTRLDGATLAEAGRVLGAADERYRLSGEHTVIAVAGATGSGKSSLFNALVGADHSDVGARRPTTSEPVACVWSGGQPGAHGLLDRLGVPVRRRHAPAAGSATLPGLVLLDLPDHDSAAAGHREQVDRMLALVDAVIWVVDPEKYADAVLHERYLRPLAGHAEVMFVVLNQVDRLPGDAAVQVIDDLRRLLDEDGLALGEHGEPGAAVLALSAATGEGVGDLREALRQFVAERGAADRRLTADVDAAAGRLWPVYVSDGRYGLTEPAREEFEDWLAEAVGAGAMGSAAERDWLRHGQRACGTPWLRLRLRRRRSGAVRGRSGRTSPGRTGRSRLWHRDAYTEADAVGEAGGDDAYGTVSGWVPVDGRATARPLVEQAVRAVAGEASEGLPAPWAQAVREAAFRGAEGLPEALDRAAAVSEGDLRAGPLVRPRWWSAAAVAQGLLTMLQVVGVLWLLAVAVGAAEAGEWLSALLVTAVGTTGGPVLSWVCGVSGRGAARRYGQEAERRLRTAAAGCGRAAVLEPVAAELLRYREVREQYAVAAGL</sequence>
<dbReference type="Proteomes" id="UP000286746">
    <property type="component" value="Unassembled WGS sequence"/>
</dbReference>
<dbReference type="AlphaFoldDB" id="A0A401W8P9"/>
<keyword evidence="3" id="KW-0067">ATP-binding</keyword>
<gene>
    <name evidence="3" type="ORF">GKJPGBOP_05433</name>
</gene>
<dbReference type="GO" id="GO:0019843">
    <property type="term" value="F:rRNA binding"/>
    <property type="evidence" value="ECO:0007669"/>
    <property type="project" value="TreeGrafter"/>
</dbReference>
<dbReference type="InterPro" id="IPR027417">
    <property type="entry name" value="P-loop_NTPase"/>
</dbReference>
<dbReference type="GO" id="GO:0005829">
    <property type="term" value="C:cytosol"/>
    <property type="evidence" value="ECO:0007669"/>
    <property type="project" value="TreeGrafter"/>
</dbReference>
<dbReference type="PANTHER" id="PTHR42698">
    <property type="entry name" value="GTPASE ERA"/>
    <property type="match status" value="1"/>
</dbReference>
<feature type="compositionally biased region" description="Basic and acidic residues" evidence="1">
    <location>
        <begin position="161"/>
        <end position="185"/>
    </location>
</feature>
<keyword evidence="4" id="KW-1185">Reference proteome</keyword>